<feature type="transmembrane region" description="Helical" evidence="10">
    <location>
        <begin position="330"/>
        <end position="350"/>
    </location>
</feature>
<keyword evidence="7 10" id="KW-0811">Translocation</keyword>
<dbReference type="PIRSF" id="PIRSF004557">
    <property type="entry name" value="SecY"/>
    <property type="match status" value="1"/>
</dbReference>
<feature type="transmembrane region" description="Helical" evidence="10">
    <location>
        <begin position="59"/>
        <end position="76"/>
    </location>
</feature>
<comment type="caution">
    <text evidence="10">Lacks conserved residue(s) required for the propagation of feature annotation.</text>
</comment>
<evidence type="ECO:0000256" key="10">
    <source>
        <dbReference type="HAMAP-Rule" id="MF_01465"/>
    </source>
</evidence>
<comment type="function">
    <text evidence="10 11">The central subunit of the protein translocation channel SecYEG. Consists of two halves formed by TMs 1-5 and 6-10. These two domains form a lateral gate at the front which open onto the bilayer between TMs 2 and 7, and are clamped together by SecE at the back. The channel is closed by both a pore ring composed of hydrophobic SecY resides and a short helix (helix 2A) on the extracellular side of the membrane which forms a plug. The plug probably moves laterally to allow the channel to open. The ring and the pore may move independently.</text>
</comment>
<evidence type="ECO:0000256" key="3">
    <source>
        <dbReference type="ARBA" id="ARBA00022448"/>
    </source>
</evidence>
<keyword evidence="5 10" id="KW-0653">Protein transport</keyword>
<dbReference type="Pfam" id="PF00344">
    <property type="entry name" value="SecY"/>
    <property type="match status" value="1"/>
</dbReference>
<proteinExistence type="inferred from homology"/>
<accession>A0AAE2SE86</accession>
<evidence type="ECO:0000256" key="1">
    <source>
        <dbReference type="ARBA" id="ARBA00004141"/>
    </source>
</evidence>
<dbReference type="InterPro" id="IPR002208">
    <property type="entry name" value="SecY/SEC61-alpha"/>
</dbReference>
<dbReference type="GO" id="GO:0006605">
    <property type="term" value="P:protein targeting"/>
    <property type="evidence" value="ECO:0007669"/>
    <property type="project" value="UniProtKB-UniRule"/>
</dbReference>
<evidence type="ECO:0000256" key="13">
    <source>
        <dbReference type="RuleBase" id="RU004349"/>
    </source>
</evidence>
<evidence type="ECO:0000313" key="14">
    <source>
        <dbReference type="EMBL" id="MBK1856144.1"/>
    </source>
</evidence>
<feature type="transmembrane region" description="Helical" evidence="10">
    <location>
        <begin position="386"/>
        <end position="404"/>
    </location>
</feature>
<feature type="transmembrane region" description="Helical" evidence="10">
    <location>
        <begin position="82"/>
        <end position="104"/>
    </location>
</feature>
<dbReference type="PRINTS" id="PR00303">
    <property type="entry name" value="SECYTRNLCASE"/>
</dbReference>
<dbReference type="AlphaFoldDB" id="A0AAE2SE86"/>
<dbReference type="Gene3D" id="1.10.3370.10">
    <property type="entry name" value="SecY subunit domain"/>
    <property type="match status" value="1"/>
</dbReference>
<dbReference type="GO" id="GO:0065002">
    <property type="term" value="P:intracellular protein transmembrane transport"/>
    <property type="evidence" value="ECO:0007669"/>
    <property type="project" value="UniProtKB-UniRule"/>
</dbReference>
<comment type="subunit">
    <text evidence="10">Component of the Sec protein translocase complex. Heterotrimer consisting of SecY, SecE and SecG subunits. The heterotrimers can form oligomers, although 1 heterotrimer is thought to be able to translocate proteins. Interacts with the ribosome. Interacts with SecDF, and other proteins may be involved. Interacts with SecA.</text>
</comment>
<dbReference type="GO" id="GO:0005886">
    <property type="term" value="C:plasma membrane"/>
    <property type="evidence" value="ECO:0007669"/>
    <property type="project" value="UniProtKB-SubCell"/>
</dbReference>
<evidence type="ECO:0000256" key="9">
    <source>
        <dbReference type="ARBA" id="ARBA00039733"/>
    </source>
</evidence>
<dbReference type="InterPro" id="IPR030659">
    <property type="entry name" value="SecY_CS"/>
</dbReference>
<feature type="transmembrane region" description="Helical" evidence="10">
    <location>
        <begin position="165"/>
        <end position="186"/>
    </location>
</feature>
<dbReference type="PROSITE" id="PS00755">
    <property type="entry name" value="SECY_1"/>
    <property type="match status" value="1"/>
</dbReference>
<feature type="transmembrane region" description="Helical" evidence="10">
    <location>
        <begin position="231"/>
        <end position="252"/>
    </location>
</feature>
<comment type="subcellular location">
    <subcellularLocation>
        <location evidence="10">Cell membrane</location>
        <topology evidence="10">Multi-pass membrane protein</topology>
    </subcellularLocation>
    <subcellularLocation>
        <location evidence="1 12">Membrane</location>
        <topology evidence="1 12">Multi-pass membrane protein</topology>
    </subcellularLocation>
</comment>
<gene>
    <name evidence="10 14" type="primary">secY</name>
    <name evidence="14" type="ORF">JIN83_14315</name>
</gene>
<evidence type="ECO:0000256" key="4">
    <source>
        <dbReference type="ARBA" id="ARBA00022692"/>
    </source>
</evidence>
<dbReference type="SUPFAM" id="SSF103491">
    <property type="entry name" value="Preprotein translocase SecY subunit"/>
    <property type="match status" value="1"/>
</dbReference>
<reference evidence="14" key="1">
    <citation type="submission" date="2021-01" db="EMBL/GenBank/DDBJ databases">
        <title>Modified the classification status of verrucomicrobia.</title>
        <authorList>
            <person name="Feng X."/>
        </authorList>
    </citation>
    <scope>NUCLEOTIDE SEQUENCE</scope>
    <source>
        <strain evidence="14">5K15</strain>
    </source>
</reference>
<evidence type="ECO:0000256" key="5">
    <source>
        <dbReference type="ARBA" id="ARBA00022927"/>
    </source>
</evidence>
<keyword evidence="4 10" id="KW-0812">Transmembrane</keyword>
<feature type="transmembrane region" description="Helical" evidence="10">
    <location>
        <begin position="481"/>
        <end position="500"/>
    </location>
</feature>
<keyword evidence="10" id="KW-1003">Cell membrane</keyword>
<evidence type="ECO:0000256" key="2">
    <source>
        <dbReference type="ARBA" id="ARBA00005751"/>
    </source>
</evidence>
<keyword evidence="8 10" id="KW-0472">Membrane</keyword>
<feature type="transmembrane region" description="Helical" evidence="10">
    <location>
        <begin position="416"/>
        <end position="440"/>
    </location>
</feature>
<feature type="transmembrane region" description="Helical" evidence="10">
    <location>
        <begin position="198"/>
        <end position="219"/>
    </location>
</feature>
<comment type="similarity">
    <text evidence="2 10 13">Belongs to the SecY/SEC61-alpha family.</text>
</comment>
<comment type="caution">
    <text evidence="14">The sequence shown here is derived from an EMBL/GenBank/DDBJ whole genome shotgun (WGS) entry which is preliminary data.</text>
</comment>
<feature type="transmembrane region" description="Helical" evidence="10">
    <location>
        <begin position="18"/>
        <end position="39"/>
    </location>
</feature>
<dbReference type="RefSeq" id="WP_309490758.1">
    <property type="nucleotide sequence ID" value="NZ_JAENIG010000010.1"/>
</dbReference>
<dbReference type="HAMAP" id="MF_01465">
    <property type="entry name" value="SecY"/>
    <property type="match status" value="1"/>
</dbReference>
<dbReference type="FunFam" id="1.10.3370.10:FF:000001">
    <property type="entry name" value="Preprotein translocase subunit SecY"/>
    <property type="match status" value="1"/>
</dbReference>
<evidence type="ECO:0000256" key="7">
    <source>
        <dbReference type="ARBA" id="ARBA00023010"/>
    </source>
</evidence>
<keyword evidence="15" id="KW-1185">Reference proteome</keyword>
<dbReference type="PROSITE" id="PS00756">
    <property type="entry name" value="SECY_2"/>
    <property type="match status" value="1"/>
</dbReference>
<evidence type="ECO:0000313" key="15">
    <source>
        <dbReference type="Proteomes" id="UP000634206"/>
    </source>
</evidence>
<keyword evidence="3 10" id="KW-0813">Transport</keyword>
<evidence type="ECO:0000256" key="8">
    <source>
        <dbReference type="ARBA" id="ARBA00023136"/>
    </source>
</evidence>
<evidence type="ECO:0000256" key="12">
    <source>
        <dbReference type="RuleBase" id="RU003484"/>
    </source>
</evidence>
<dbReference type="GO" id="GO:0043952">
    <property type="term" value="P:protein transport by the Sec complex"/>
    <property type="evidence" value="ECO:0007669"/>
    <property type="project" value="UniProtKB-UniRule"/>
</dbReference>
<name>A0AAE2SE86_9BACT</name>
<protein>
    <recommendedName>
        <fullName evidence="9 10">Protein translocase subunit SecY</fullName>
    </recommendedName>
</protein>
<dbReference type="EMBL" id="JAENIG010000010">
    <property type="protein sequence ID" value="MBK1856144.1"/>
    <property type="molecule type" value="Genomic_DNA"/>
</dbReference>
<dbReference type="PANTHER" id="PTHR10906">
    <property type="entry name" value="SECY/SEC61-ALPHA FAMILY MEMBER"/>
    <property type="match status" value="1"/>
</dbReference>
<dbReference type="InterPro" id="IPR023201">
    <property type="entry name" value="SecY_dom_sf"/>
</dbReference>
<dbReference type="InterPro" id="IPR026593">
    <property type="entry name" value="SecY"/>
</dbReference>
<dbReference type="Proteomes" id="UP000634206">
    <property type="component" value="Unassembled WGS sequence"/>
</dbReference>
<dbReference type="NCBIfam" id="TIGR00967">
    <property type="entry name" value="3a0501s007"/>
    <property type="match status" value="1"/>
</dbReference>
<organism evidence="14 15">
    <name type="scientific">Oceaniferula flava</name>
    <dbReference type="NCBI Taxonomy" id="2800421"/>
    <lineage>
        <taxon>Bacteria</taxon>
        <taxon>Pseudomonadati</taxon>
        <taxon>Verrucomicrobiota</taxon>
        <taxon>Verrucomicrobiia</taxon>
        <taxon>Verrucomicrobiales</taxon>
        <taxon>Verrucomicrobiaceae</taxon>
        <taxon>Oceaniferula</taxon>
    </lineage>
</organism>
<keyword evidence="6 10" id="KW-1133">Transmembrane helix</keyword>
<evidence type="ECO:0000256" key="6">
    <source>
        <dbReference type="ARBA" id="ARBA00022989"/>
    </source>
</evidence>
<evidence type="ECO:0000256" key="11">
    <source>
        <dbReference type="RuleBase" id="RU000537"/>
    </source>
</evidence>
<sequence length="502" mass="54395">MISAFASTWKVPELRERILFTLAMIVIIRLGVHVTLPGVDASVIADYLADKQSKGGDSGAGAAVGAMLGFFSGGGLQKMGVFALGIMPYISASIMMQLMTAVVPKLSKLAREDGGREKINQYTRAITIIIALVQGYLLAISLKNPGNIPGLQGIRDFGEVVPNHGFAFIAMTVLTIVTGTLLLMWIGDQITDRGLGNGISLIITVNIISALPGALVITWQTLISGNAGPGAAAFLVFLVAFLIFVIAATIAITQAQRRIAVQYAKRVMGRKQLGGQTQYLPLKVNYAGVMPIIFATAILSLPTFVLQSAFPTAEWSRKIQDVLAGGGLGYYLIAGVMIFFFSYFWVATMFQPSEISENLKRSGGYIPGVRPGKPTADFLDFTMTRLTFAGAIFLTIIFILPWVVSQMPRGIIGSELPFLVTSFFGGTSLLIIVGVLLDFMRQVETHLLQRNYDGFLRKGKIKGRYDRLQNTGDRASGTSMVYLWVFIAVVVVVGVSYWIYQG</sequence>
<feature type="transmembrane region" description="Helical" evidence="10">
    <location>
        <begin position="286"/>
        <end position="310"/>
    </location>
</feature>